<reference evidence="4 5" key="1">
    <citation type="submission" date="2023-03" db="EMBL/GenBank/DDBJ databases">
        <title>Genome sequence of Lichtheimia ornata CBS 291.66.</title>
        <authorList>
            <person name="Mohabir J.T."/>
            <person name="Shea T.P."/>
            <person name="Kurbessoian T."/>
            <person name="Berby B."/>
            <person name="Fontaine J."/>
            <person name="Livny J."/>
            <person name="Gnirke A."/>
            <person name="Stajich J.E."/>
            <person name="Cuomo C.A."/>
        </authorList>
    </citation>
    <scope>NUCLEOTIDE SEQUENCE [LARGE SCALE GENOMIC DNA]</scope>
    <source>
        <strain evidence="4">CBS 291.66</strain>
    </source>
</reference>
<dbReference type="Pfam" id="PF02752">
    <property type="entry name" value="Arrestin_C"/>
    <property type="match status" value="1"/>
</dbReference>
<dbReference type="Gene3D" id="2.60.40.640">
    <property type="match status" value="2"/>
</dbReference>
<dbReference type="AlphaFoldDB" id="A0AAD7XXY4"/>
<comment type="caution">
    <text evidence="4">The sequence shown here is derived from an EMBL/GenBank/DDBJ whole genome shotgun (WGS) entry which is preliminary data.</text>
</comment>
<feature type="domain" description="Arrestin-like N-terminal" evidence="2">
    <location>
        <begin position="30"/>
        <end position="139"/>
    </location>
</feature>
<feature type="domain" description="Arrestin C-terminal-like" evidence="3">
    <location>
        <begin position="182"/>
        <end position="305"/>
    </location>
</feature>
<dbReference type="GeneID" id="83214557"/>
<dbReference type="RefSeq" id="XP_058341981.1">
    <property type="nucleotide sequence ID" value="XM_058487166.1"/>
</dbReference>
<dbReference type="GO" id="GO:0015031">
    <property type="term" value="P:protein transport"/>
    <property type="evidence" value="ECO:0007669"/>
    <property type="project" value="TreeGrafter"/>
</dbReference>
<dbReference type="SUPFAM" id="SSF81296">
    <property type="entry name" value="E set domains"/>
    <property type="match status" value="1"/>
</dbReference>
<accession>A0AAD7XXY4</accession>
<dbReference type="GO" id="GO:0005737">
    <property type="term" value="C:cytoplasm"/>
    <property type="evidence" value="ECO:0007669"/>
    <property type="project" value="TreeGrafter"/>
</dbReference>
<dbReference type="Proteomes" id="UP001234581">
    <property type="component" value="Unassembled WGS sequence"/>
</dbReference>
<evidence type="ECO:0000313" key="4">
    <source>
        <dbReference type="EMBL" id="KAJ8657068.1"/>
    </source>
</evidence>
<dbReference type="PANTHER" id="PTHR11188:SF17">
    <property type="entry name" value="FI21816P1"/>
    <property type="match status" value="1"/>
</dbReference>
<dbReference type="InterPro" id="IPR050357">
    <property type="entry name" value="Arrestin_domain-protein"/>
</dbReference>
<name>A0AAD7XXY4_9FUNG</name>
<dbReference type="InterPro" id="IPR011021">
    <property type="entry name" value="Arrestin-like_N"/>
</dbReference>
<proteinExistence type="predicted"/>
<protein>
    <recommendedName>
        <fullName evidence="6">Arrestin C-terminal-like domain-containing protein</fullName>
    </recommendedName>
</protein>
<evidence type="ECO:0008006" key="6">
    <source>
        <dbReference type="Google" id="ProtNLM"/>
    </source>
</evidence>
<evidence type="ECO:0000259" key="3">
    <source>
        <dbReference type="Pfam" id="PF02752"/>
    </source>
</evidence>
<feature type="compositionally biased region" description="Polar residues" evidence="1">
    <location>
        <begin position="436"/>
        <end position="448"/>
    </location>
</feature>
<dbReference type="PANTHER" id="PTHR11188">
    <property type="entry name" value="ARRESTIN DOMAIN CONTAINING PROTEIN"/>
    <property type="match status" value="1"/>
</dbReference>
<organism evidence="4 5">
    <name type="scientific">Lichtheimia ornata</name>
    <dbReference type="NCBI Taxonomy" id="688661"/>
    <lineage>
        <taxon>Eukaryota</taxon>
        <taxon>Fungi</taxon>
        <taxon>Fungi incertae sedis</taxon>
        <taxon>Mucoromycota</taxon>
        <taxon>Mucoromycotina</taxon>
        <taxon>Mucoromycetes</taxon>
        <taxon>Mucorales</taxon>
        <taxon>Lichtheimiaceae</taxon>
        <taxon>Lichtheimia</taxon>
    </lineage>
</organism>
<evidence type="ECO:0000256" key="1">
    <source>
        <dbReference type="SAM" id="MobiDB-lite"/>
    </source>
</evidence>
<dbReference type="InterPro" id="IPR011022">
    <property type="entry name" value="Arrestin_C-like"/>
</dbReference>
<gene>
    <name evidence="4" type="ORF">O0I10_007148</name>
</gene>
<evidence type="ECO:0000313" key="5">
    <source>
        <dbReference type="Proteomes" id="UP001234581"/>
    </source>
</evidence>
<dbReference type="Pfam" id="PF00339">
    <property type="entry name" value="Arrestin_N"/>
    <property type="match status" value="1"/>
</dbReference>
<keyword evidence="5" id="KW-1185">Reference proteome</keyword>
<dbReference type="InterPro" id="IPR014756">
    <property type="entry name" value="Ig_E-set"/>
</dbReference>
<sequence length="470" mass="50627">MFFTKTAPANPVKSFNLSVIPSGQDRVVAFGPGSVVNGSAVLVLDRPVNAHNIKVLFKCEQYASGSNERTTLFSVDAYVWGQARSEGVNLELGKGSHMYLFAIKLPFVNYPPSIHSSYVEHHVEYTLQAFLDVEDDHAPSCIESARVPIMYLPFVTCIPLPGSNRPQHGAKNNQIFKCDDAEVEVAAELVKPAYCPGDPCTVKLTTNNRSGNKISHMDVSLVCKVTTNDETGQPNNTKHHTLQTETFFVAIPRDAKEHQSVFCFNMPDDMIPSTKHQQAGRFLEVAYEVVVTLPISGSSHGSDTTASSTPSASLWPFFGNAQPIINTVSLPVLVSTVPAGFPIPSQLSQPLCTFDEQPEPPSFIPNIESPLPSPSMPMISSPVGSWAGSPTMLEFDRLSPSTSISAASNDMQDIDLAGAVVQQDASGHLMVPSSPRPDNTRFSTNSSTDDSRRKSTGSAGEGMGISVAVQ</sequence>
<feature type="region of interest" description="Disordered" evidence="1">
    <location>
        <begin position="428"/>
        <end position="470"/>
    </location>
</feature>
<evidence type="ECO:0000259" key="2">
    <source>
        <dbReference type="Pfam" id="PF00339"/>
    </source>
</evidence>
<dbReference type="EMBL" id="JARTCD010000034">
    <property type="protein sequence ID" value="KAJ8657068.1"/>
    <property type="molecule type" value="Genomic_DNA"/>
</dbReference>
<dbReference type="InterPro" id="IPR014752">
    <property type="entry name" value="Arrestin-like_C"/>
</dbReference>